<gene>
    <name evidence="1" type="ORF">PZA18_20405</name>
</gene>
<name>A0ABT7E270_9NEIS</name>
<proteinExistence type="predicted"/>
<sequence>MEAYEYRKLGLPLRCAVEVAAQLGRIAKPLERHLREEFKKGDHRAAKALGMLGTIEQETVAALAESLLGGPDLSHESARALVCCGEAENPEVRKVVESSEKAKAILSWAASYVGRQNSHKPPIVDAQPLCQGGWL</sequence>
<evidence type="ECO:0000313" key="2">
    <source>
        <dbReference type="Proteomes" id="UP001172778"/>
    </source>
</evidence>
<evidence type="ECO:0000313" key="1">
    <source>
        <dbReference type="EMBL" id="MDK2126405.1"/>
    </source>
</evidence>
<protein>
    <recommendedName>
        <fullName evidence="3">HEAT repeat domain-containing protein</fullName>
    </recommendedName>
</protein>
<evidence type="ECO:0008006" key="3">
    <source>
        <dbReference type="Google" id="ProtNLM"/>
    </source>
</evidence>
<accession>A0ABT7E270</accession>
<dbReference type="RefSeq" id="WP_284102724.1">
    <property type="nucleotide sequence ID" value="NZ_JARRAF010000037.1"/>
</dbReference>
<reference evidence="1" key="1">
    <citation type="submission" date="2023-03" db="EMBL/GenBank/DDBJ databases">
        <title>Chitinimonas shenzhenensis gen. nov., sp. nov., a novel member of family Burkholderiaceae isolated from activated sludge collected in Shen Zhen, China.</title>
        <authorList>
            <person name="Wang X."/>
        </authorList>
    </citation>
    <scope>NUCLEOTIDE SEQUENCE</scope>
    <source>
        <strain evidence="1">DQS-5</strain>
    </source>
</reference>
<dbReference type="EMBL" id="JARRAF010000037">
    <property type="protein sequence ID" value="MDK2126405.1"/>
    <property type="molecule type" value="Genomic_DNA"/>
</dbReference>
<dbReference type="Proteomes" id="UP001172778">
    <property type="component" value="Unassembled WGS sequence"/>
</dbReference>
<comment type="caution">
    <text evidence="1">The sequence shown here is derived from an EMBL/GenBank/DDBJ whole genome shotgun (WGS) entry which is preliminary data.</text>
</comment>
<keyword evidence="2" id="KW-1185">Reference proteome</keyword>
<organism evidence="1 2">
    <name type="scientific">Parachitinimonas caeni</name>
    <dbReference type="NCBI Taxonomy" id="3031301"/>
    <lineage>
        <taxon>Bacteria</taxon>
        <taxon>Pseudomonadati</taxon>
        <taxon>Pseudomonadota</taxon>
        <taxon>Betaproteobacteria</taxon>
        <taxon>Neisseriales</taxon>
        <taxon>Chitinibacteraceae</taxon>
        <taxon>Parachitinimonas</taxon>
    </lineage>
</organism>